<comment type="similarity">
    <text evidence="2">Belongs to the MscS (TC 1.A.23) family.</text>
</comment>
<sequence>MRNTPIIPASDIEMFREASLWITANGTALLIYSAVAVGIYLLLVGIRAIVWRVVGSPAAFETNSWRAIFGRVLRRTNSVFLAAVAVHSVAASVPGLSGILPAVRFLFTFAVVIQGAIWLREFALAVIARRADGEDPHNSTLVSAMGVIRILLNVAIFAIAGIVILDNLGVNVTALVAGLGIGGIAIGLAAQGIFSDLFAALSILFDKPFVRGDVVTVDTLTGTVEAIGLKTTRIRSLSGELVSVANAKLLENRIHNYAVVHQRRVVMQIGIIYQTPPDIMEALPGEVRKIAESIPLIAFDRAHFWNFGASSIDMEIVFNVTASGMQEMMAARQTFMFGLVRRFNELGVDFAYPTQLGLLGGLDGKVVDPLAVPREVQPAP</sequence>
<evidence type="ECO:0000256" key="7">
    <source>
        <dbReference type="SAM" id="Phobius"/>
    </source>
</evidence>
<organism evidence="10 11">
    <name type="scientific">Sphingosinicella soli</name>
    <dbReference type="NCBI Taxonomy" id="333708"/>
    <lineage>
        <taxon>Bacteria</taxon>
        <taxon>Pseudomonadati</taxon>
        <taxon>Pseudomonadota</taxon>
        <taxon>Alphaproteobacteria</taxon>
        <taxon>Sphingomonadales</taxon>
        <taxon>Sphingosinicellaceae</taxon>
        <taxon>Sphingosinicella</taxon>
    </lineage>
</organism>
<keyword evidence="4 7" id="KW-0812">Transmembrane</keyword>
<dbReference type="Gene3D" id="2.30.30.60">
    <property type="match status" value="1"/>
</dbReference>
<dbReference type="PANTHER" id="PTHR30566">
    <property type="entry name" value="YNAI-RELATED MECHANOSENSITIVE ION CHANNEL"/>
    <property type="match status" value="1"/>
</dbReference>
<feature type="domain" description="Mechanosensitive ion channel transmembrane helices 2/3" evidence="9">
    <location>
        <begin position="151"/>
        <end position="191"/>
    </location>
</feature>
<accession>A0A7W7B5R5</accession>
<evidence type="ECO:0000313" key="10">
    <source>
        <dbReference type="EMBL" id="MBB4633585.1"/>
    </source>
</evidence>
<dbReference type="EMBL" id="JACHNZ010000048">
    <property type="protein sequence ID" value="MBB4633585.1"/>
    <property type="molecule type" value="Genomic_DNA"/>
</dbReference>
<comment type="caution">
    <text evidence="10">The sequence shown here is derived from an EMBL/GenBank/DDBJ whole genome shotgun (WGS) entry which is preliminary data.</text>
</comment>
<keyword evidence="5 7" id="KW-1133">Transmembrane helix</keyword>
<dbReference type="RefSeq" id="WP_184071324.1">
    <property type="nucleotide sequence ID" value="NZ_JACHNZ010000048.1"/>
</dbReference>
<dbReference type="InterPro" id="IPR010920">
    <property type="entry name" value="LSM_dom_sf"/>
</dbReference>
<dbReference type="InterPro" id="IPR011014">
    <property type="entry name" value="MscS_channel_TM-2"/>
</dbReference>
<dbReference type="Pfam" id="PF00924">
    <property type="entry name" value="MS_channel_2nd"/>
    <property type="match status" value="1"/>
</dbReference>
<dbReference type="Gene3D" id="3.30.70.100">
    <property type="match status" value="1"/>
</dbReference>
<feature type="transmembrane region" description="Helical" evidence="7">
    <location>
        <begin position="140"/>
        <end position="165"/>
    </location>
</feature>
<dbReference type="SUPFAM" id="SSF50182">
    <property type="entry name" value="Sm-like ribonucleoproteins"/>
    <property type="match status" value="1"/>
</dbReference>
<proteinExistence type="inferred from homology"/>
<dbReference type="InterPro" id="IPR049142">
    <property type="entry name" value="MS_channel_1st"/>
</dbReference>
<name>A0A7W7B5R5_9SPHN</name>
<dbReference type="Proteomes" id="UP000566324">
    <property type="component" value="Unassembled WGS sequence"/>
</dbReference>
<comment type="subcellular location">
    <subcellularLocation>
        <location evidence="1">Cell membrane</location>
        <topology evidence="1">Multi-pass membrane protein</topology>
    </subcellularLocation>
</comment>
<dbReference type="AlphaFoldDB" id="A0A7W7B5R5"/>
<dbReference type="SUPFAM" id="SSF82689">
    <property type="entry name" value="Mechanosensitive channel protein MscS (YggB), C-terminal domain"/>
    <property type="match status" value="1"/>
</dbReference>
<feature type="transmembrane region" description="Helical" evidence="7">
    <location>
        <begin position="177"/>
        <end position="201"/>
    </location>
</feature>
<feature type="transmembrane region" description="Helical" evidence="7">
    <location>
        <begin position="106"/>
        <end position="128"/>
    </location>
</feature>
<dbReference type="Pfam" id="PF21088">
    <property type="entry name" value="MS_channel_1st"/>
    <property type="match status" value="1"/>
</dbReference>
<feature type="transmembrane region" description="Helical" evidence="7">
    <location>
        <begin position="79"/>
        <end position="100"/>
    </location>
</feature>
<dbReference type="GO" id="GO:0005886">
    <property type="term" value="C:plasma membrane"/>
    <property type="evidence" value="ECO:0007669"/>
    <property type="project" value="UniProtKB-SubCell"/>
</dbReference>
<dbReference type="InterPro" id="IPR023408">
    <property type="entry name" value="MscS_beta-dom_sf"/>
</dbReference>
<dbReference type="Gene3D" id="1.10.287.1260">
    <property type="match status" value="1"/>
</dbReference>
<keyword evidence="3" id="KW-1003">Cell membrane</keyword>
<feature type="transmembrane region" description="Helical" evidence="7">
    <location>
        <begin position="20"/>
        <end position="43"/>
    </location>
</feature>
<evidence type="ECO:0000313" key="11">
    <source>
        <dbReference type="Proteomes" id="UP000566324"/>
    </source>
</evidence>
<evidence type="ECO:0000259" key="9">
    <source>
        <dbReference type="Pfam" id="PF21088"/>
    </source>
</evidence>
<protein>
    <submittedName>
        <fullName evidence="10">Small-conductance mechanosensitive channel</fullName>
    </submittedName>
</protein>
<evidence type="ECO:0000256" key="6">
    <source>
        <dbReference type="ARBA" id="ARBA00023136"/>
    </source>
</evidence>
<keyword evidence="11" id="KW-1185">Reference proteome</keyword>
<evidence type="ECO:0000256" key="2">
    <source>
        <dbReference type="ARBA" id="ARBA00008017"/>
    </source>
</evidence>
<dbReference type="SUPFAM" id="SSF82861">
    <property type="entry name" value="Mechanosensitive channel protein MscS (YggB), transmembrane region"/>
    <property type="match status" value="1"/>
</dbReference>
<evidence type="ECO:0000256" key="1">
    <source>
        <dbReference type="ARBA" id="ARBA00004651"/>
    </source>
</evidence>
<evidence type="ECO:0000256" key="5">
    <source>
        <dbReference type="ARBA" id="ARBA00022989"/>
    </source>
</evidence>
<gene>
    <name evidence="10" type="ORF">GGQ98_003230</name>
</gene>
<evidence type="ECO:0000259" key="8">
    <source>
        <dbReference type="Pfam" id="PF00924"/>
    </source>
</evidence>
<reference evidence="10 11" key="1">
    <citation type="submission" date="2020-08" db="EMBL/GenBank/DDBJ databases">
        <title>Genomic Encyclopedia of Type Strains, Phase IV (KMG-IV): sequencing the most valuable type-strain genomes for metagenomic binning, comparative biology and taxonomic classification.</title>
        <authorList>
            <person name="Goeker M."/>
        </authorList>
    </citation>
    <scope>NUCLEOTIDE SEQUENCE [LARGE SCALE GENOMIC DNA]</scope>
    <source>
        <strain evidence="10 11">DSM 17328</strain>
    </source>
</reference>
<evidence type="ECO:0000256" key="4">
    <source>
        <dbReference type="ARBA" id="ARBA00022692"/>
    </source>
</evidence>
<dbReference type="GO" id="GO:0008381">
    <property type="term" value="F:mechanosensitive monoatomic ion channel activity"/>
    <property type="evidence" value="ECO:0007669"/>
    <property type="project" value="UniProtKB-ARBA"/>
</dbReference>
<dbReference type="InterPro" id="IPR006685">
    <property type="entry name" value="MscS_channel_2nd"/>
</dbReference>
<evidence type="ECO:0000256" key="3">
    <source>
        <dbReference type="ARBA" id="ARBA00022475"/>
    </source>
</evidence>
<keyword evidence="6 7" id="KW-0472">Membrane</keyword>
<dbReference type="PANTHER" id="PTHR30566:SF25">
    <property type="entry name" value="INNER MEMBRANE PROTEIN"/>
    <property type="match status" value="1"/>
</dbReference>
<dbReference type="InterPro" id="IPR011066">
    <property type="entry name" value="MscS_channel_C_sf"/>
</dbReference>
<feature type="domain" description="Mechanosensitive ion channel MscS" evidence="8">
    <location>
        <begin position="193"/>
        <end position="257"/>
    </location>
</feature>